<feature type="domain" description="Major facilitator superfamily (MFS) profile" evidence="6">
    <location>
        <begin position="25"/>
        <end position="424"/>
    </location>
</feature>
<reference evidence="7 8" key="1">
    <citation type="submission" date="2019-09" db="EMBL/GenBank/DDBJ databases">
        <title>Phylogeny of genus Pseudoclavibacter and closely related genus.</title>
        <authorList>
            <person name="Li Y."/>
        </authorList>
    </citation>
    <scope>NUCLEOTIDE SEQUENCE [LARGE SCALE GENOMIC DNA]</scope>
    <source>
        <strain evidence="7 8">DSM 23821</strain>
    </source>
</reference>
<evidence type="ECO:0000256" key="4">
    <source>
        <dbReference type="ARBA" id="ARBA00023136"/>
    </source>
</evidence>
<dbReference type="InterPro" id="IPR036259">
    <property type="entry name" value="MFS_trans_sf"/>
</dbReference>
<feature type="transmembrane region" description="Helical" evidence="5">
    <location>
        <begin position="237"/>
        <end position="263"/>
    </location>
</feature>
<comment type="subcellular location">
    <subcellularLocation>
        <location evidence="1">Cell membrane</location>
        <topology evidence="1">Multi-pass membrane protein</topology>
    </subcellularLocation>
</comment>
<dbReference type="RefSeq" id="WP_158040900.1">
    <property type="nucleotide sequence ID" value="NZ_JACCFV010000001.1"/>
</dbReference>
<keyword evidence="3 5" id="KW-1133">Transmembrane helix</keyword>
<proteinExistence type="predicted"/>
<sequence length="424" mass="44573">MSLPPATPIATPTPAPPTPRQGRLFLPMFIAAWFGINIATSAVVGAAIPKTFAFLGDATKEVDLSIVTAIGGIVVIVITPLFGRLSDRTMSRFGMRRPWIVAGAVIGFVGVVVLAFSSTLWPIVLGWAIVQAGFGAANAAVHALLAEQIPTRIRARVAGLASASGSVALIAGTQIIAALPNDARWLWFMVPGTIGAVLTGALAFGLRDIVRTTRPPSLDWRAIVSTYWLSPRDSPDFLWAFLCRMFVTMSVFTVATYLLFFIIDRLGVPKEEASGVQATALVVFTIGGLLTNVLFGWISDRTGRRKTIVWISCACSVAGLLVAMFAPDTSIFLVGLALVGAAQGAYVSVDIALKTEVLPHHRDAGKDLGIVALSYQVPQLVSPIIAVPLLAIGGSGANYTALFAGAIVFGVLGGLAVLPIRSVK</sequence>
<dbReference type="InterPro" id="IPR011701">
    <property type="entry name" value="MFS"/>
</dbReference>
<feature type="transmembrane region" description="Helical" evidence="5">
    <location>
        <begin position="185"/>
        <end position="206"/>
    </location>
</feature>
<feature type="transmembrane region" description="Helical" evidence="5">
    <location>
        <begin position="399"/>
        <end position="420"/>
    </location>
</feature>
<evidence type="ECO:0000256" key="2">
    <source>
        <dbReference type="ARBA" id="ARBA00022692"/>
    </source>
</evidence>
<evidence type="ECO:0000259" key="6">
    <source>
        <dbReference type="PROSITE" id="PS50850"/>
    </source>
</evidence>
<evidence type="ECO:0000256" key="3">
    <source>
        <dbReference type="ARBA" id="ARBA00022989"/>
    </source>
</evidence>
<dbReference type="Proteomes" id="UP000467240">
    <property type="component" value="Unassembled WGS sequence"/>
</dbReference>
<feature type="transmembrane region" description="Helical" evidence="5">
    <location>
        <begin position="370"/>
        <end position="393"/>
    </location>
</feature>
<dbReference type="PROSITE" id="PS50850">
    <property type="entry name" value="MFS"/>
    <property type="match status" value="1"/>
</dbReference>
<dbReference type="AlphaFoldDB" id="A0A7J5BQ89"/>
<dbReference type="OrthoDB" id="7584869at2"/>
<feature type="transmembrane region" description="Helical" evidence="5">
    <location>
        <begin position="275"/>
        <end position="295"/>
    </location>
</feature>
<comment type="caution">
    <text evidence="7">The sequence shown here is derived from an EMBL/GenBank/DDBJ whole genome shotgun (WGS) entry which is preliminary data.</text>
</comment>
<feature type="transmembrane region" description="Helical" evidence="5">
    <location>
        <begin position="123"/>
        <end position="145"/>
    </location>
</feature>
<evidence type="ECO:0000313" key="8">
    <source>
        <dbReference type="Proteomes" id="UP000467240"/>
    </source>
</evidence>
<dbReference type="GO" id="GO:0005886">
    <property type="term" value="C:plasma membrane"/>
    <property type="evidence" value="ECO:0007669"/>
    <property type="project" value="UniProtKB-SubCell"/>
</dbReference>
<evidence type="ECO:0000256" key="1">
    <source>
        <dbReference type="ARBA" id="ARBA00004651"/>
    </source>
</evidence>
<feature type="transmembrane region" description="Helical" evidence="5">
    <location>
        <begin position="331"/>
        <end position="349"/>
    </location>
</feature>
<dbReference type="Gene3D" id="1.20.1250.20">
    <property type="entry name" value="MFS general substrate transporter like domains"/>
    <property type="match status" value="2"/>
</dbReference>
<keyword evidence="2 5" id="KW-0812">Transmembrane</keyword>
<protein>
    <submittedName>
        <fullName evidence="7">MFS transporter</fullName>
    </submittedName>
</protein>
<gene>
    <name evidence="7" type="ORF">F8O01_10915</name>
</gene>
<feature type="transmembrane region" description="Helical" evidence="5">
    <location>
        <begin position="157"/>
        <end position="179"/>
    </location>
</feature>
<dbReference type="Pfam" id="PF07690">
    <property type="entry name" value="MFS_1"/>
    <property type="match status" value="2"/>
</dbReference>
<dbReference type="PANTHER" id="PTHR23528">
    <property type="match status" value="1"/>
</dbReference>
<evidence type="ECO:0000256" key="5">
    <source>
        <dbReference type="SAM" id="Phobius"/>
    </source>
</evidence>
<dbReference type="InterPro" id="IPR020846">
    <property type="entry name" value="MFS_dom"/>
</dbReference>
<keyword evidence="8" id="KW-1185">Reference proteome</keyword>
<organism evidence="7 8">
    <name type="scientific">Pseudoclavibacter chungangensis</name>
    <dbReference type="NCBI Taxonomy" id="587635"/>
    <lineage>
        <taxon>Bacteria</taxon>
        <taxon>Bacillati</taxon>
        <taxon>Actinomycetota</taxon>
        <taxon>Actinomycetes</taxon>
        <taxon>Micrococcales</taxon>
        <taxon>Microbacteriaceae</taxon>
        <taxon>Pseudoclavibacter</taxon>
    </lineage>
</organism>
<feature type="transmembrane region" description="Helical" evidence="5">
    <location>
        <begin position="307"/>
        <end position="325"/>
    </location>
</feature>
<dbReference type="CDD" id="cd06174">
    <property type="entry name" value="MFS"/>
    <property type="match status" value="1"/>
</dbReference>
<dbReference type="SUPFAM" id="SSF103473">
    <property type="entry name" value="MFS general substrate transporter"/>
    <property type="match status" value="1"/>
</dbReference>
<accession>A0A7J5BQ89</accession>
<evidence type="ECO:0000313" key="7">
    <source>
        <dbReference type="EMBL" id="KAB1655952.1"/>
    </source>
</evidence>
<name>A0A7J5BQ89_9MICO</name>
<dbReference type="GO" id="GO:0022857">
    <property type="term" value="F:transmembrane transporter activity"/>
    <property type="evidence" value="ECO:0007669"/>
    <property type="project" value="InterPro"/>
</dbReference>
<feature type="transmembrane region" description="Helical" evidence="5">
    <location>
        <begin position="24"/>
        <end position="44"/>
    </location>
</feature>
<dbReference type="PANTHER" id="PTHR23528:SF1">
    <property type="entry name" value="MAJOR FACILITATOR SUPERFAMILY (MFS) PROFILE DOMAIN-CONTAINING PROTEIN"/>
    <property type="match status" value="1"/>
</dbReference>
<dbReference type="EMBL" id="WBJZ01000013">
    <property type="protein sequence ID" value="KAB1655952.1"/>
    <property type="molecule type" value="Genomic_DNA"/>
</dbReference>
<feature type="transmembrane region" description="Helical" evidence="5">
    <location>
        <begin position="64"/>
        <end position="86"/>
    </location>
</feature>
<feature type="transmembrane region" description="Helical" evidence="5">
    <location>
        <begin position="98"/>
        <end position="117"/>
    </location>
</feature>
<keyword evidence="4 5" id="KW-0472">Membrane</keyword>